<comment type="caution">
    <text evidence="2">The sequence shown here is derived from an EMBL/GenBank/DDBJ whole genome shotgun (WGS) entry which is preliminary data.</text>
</comment>
<dbReference type="EMBL" id="CALNXJ010000006">
    <property type="protein sequence ID" value="CAH3042241.1"/>
    <property type="molecule type" value="Genomic_DNA"/>
</dbReference>
<dbReference type="AlphaFoldDB" id="A0AAU9W1D4"/>
<accession>A0AAU9W1D4</accession>
<keyword evidence="1" id="KW-0732">Signal</keyword>
<sequence length="74" mass="8428">MSKVALLLLLAFIALDVKCAPNFRRKFESDPDAVPRSSDCYDFKPIECQLYKTCASLTARENCPRTCRMCEDFA</sequence>
<evidence type="ECO:0000256" key="1">
    <source>
        <dbReference type="SAM" id="SignalP"/>
    </source>
</evidence>
<reference evidence="2 3" key="1">
    <citation type="submission" date="2022-05" db="EMBL/GenBank/DDBJ databases">
        <authorList>
            <consortium name="Genoscope - CEA"/>
            <person name="William W."/>
        </authorList>
    </citation>
    <scope>NUCLEOTIDE SEQUENCE [LARGE SCALE GENOMIC DNA]</scope>
</reference>
<proteinExistence type="predicted"/>
<protein>
    <recommendedName>
        <fullName evidence="4">ShKT domain-containing protein</fullName>
    </recommendedName>
</protein>
<feature type="chain" id="PRO_5043392744" description="ShKT domain-containing protein" evidence="1">
    <location>
        <begin position="20"/>
        <end position="74"/>
    </location>
</feature>
<gene>
    <name evidence="2" type="ORF">PMEA_00028714</name>
</gene>
<evidence type="ECO:0008006" key="4">
    <source>
        <dbReference type="Google" id="ProtNLM"/>
    </source>
</evidence>
<feature type="signal peptide" evidence="1">
    <location>
        <begin position="1"/>
        <end position="19"/>
    </location>
</feature>
<organism evidence="2 3">
    <name type="scientific">Pocillopora meandrina</name>
    <dbReference type="NCBI Taxonomy" id="46732"/>
    <lineage>
        <taxon>Eukaryota</taxon>
        <taxon>Metazoa</taxon>
        <taxon>Cnidaria</taxon>
        <taxon>Anthozoa</taxon>
        <taxon>Hexacorallia</taxon>
        <taxon>Scleractinia</taxon>
        <taxon>Astrocoeniina</taxon>
        <taxon>Pocilloporidae</taxon>
        <taxon>Pocillopora</taxon>
    </lineage>
</organism>
<name>A0AAU9W1D4_9CNID</name>
<keyword evidence="3" id="KW-1185">Reference proteome</keyword>
<evidence type="ECO:0000313" key="2">
    <source>
        <dbReference type="EMBL" id="CAH3042241.1"/>
    </source>
</evidence>
<evidence type="ECO:0000313" key="3">
    <source>
        <dbReference type="Proteomes" id="UP001159428"/>
    </source>
</evidence>
<dbReference type="Proteomes" id="UP001159428">
    <property type="component" value="Unassembled WGS sequence"/>
</dbReference>